<name>A0ABP9LDF1_9RHOB</name>
<evidence type="ECO:0000313" key="2">
    <source>
        <dbReference type="EMBL" id="GAA5073798.1"/>
    </source>
</evidence>
<gene>
    <name evidence="2" type="ORF">GCM10023209_20120</name>
</gene>
<protein>
    <submittedName>
        <fullName evidence="2">Uncharacterized protein</fullName>
    </submittedName>
</protein>
<dbReference type="EMBL" id="BAABHW010000002">
    <property type="protein sequence ID" value="GAA5073798.1"/>
    <property type="molecule type" value="Genomic_DNA"/>
</dbReference>
<feature type="transmembrane region" description="Helical" evidence="1">
    <location>
        <begin position="105"/>
        <end position="125"/>
    </location>
</feature>
<keyword evidence="1" id="KW-1133">Transmembrane helix</keyword>
<keyword evidence="3" id="KW-1185">Reference proteome</keyword>
<sequence length="241" mass="25048">MPGLVGTNMPQLLPGAVFFGILAVVAVIVLRARAAKPRLSVFRLALIGVAAAYVIPPSLAFLMGQWAAVSWLPGPPTVTGDQVFIAALVSVFALALQQPGKPPSVPLWAGILIGVAVAAFLPPLLDLATGRYQNASLRADVTHCTRGMTGQVQPREVSNLCDFDIVVGLCMPGEVNPTPCAQAFTIPPGESAVFDPGDARLSSVPGNPNGLTVVACRPPDRPSRWGNVTGRGYRGVCLPPG</sequence>
<dbReference type="Proteomes" id="UP001499910">
    <property type="component" value="Unassembled WGS sequence"/>
</dbReference>
<keyword evidence="1" id="KW-0472">Membrane</keyword>
<organism evidence="2 3">
    <name type="scientific">[Roseibacterium] beibuensis</name>
    <dbReference type="NCBI Taxonomy" id="1193142"/>
    <lineage>
        <taxon>Bacteria</taxon>
        <taxon>Pseudomonadati</taxon>
        <taxon>Pseudomonadota</taxon>
        <taxon>Alphaproteobacteria</taxon>
        <taxon>Rhodobacterales</taxon>
        <taxon>Roseobacteraceae</taxon>
        <taxon>Roseicyclus</taxon>
    </lineage>
</organism>
<feature type="transmembrane region" description="Helical" evidence="1">
    <location>
        <begin position="12"/>
        <end position="32"/>
    </location>
</feature>
<evidence type="ECO:0000313" key="3">
    <source>
        <dbReference type="Proteomes" id="UP001499910"/>
    </source>
</evidence>
<feature type="transmembrane region" description="Helical" evidence="1">
    <location>
        <begin position="44"/>
        <end position="67"/>
    </location>
</feature>
<keyword evidence="1" id="KW-0812">Transmembrane</keyword>
<evidence type="ECO:0000256" key="1">
    <source>
        <dbReference type="SAM" id="Phobius"/>
    </source>
</evidence>
<accession>A0ABP9LDF1</accession>
<comment type="caution">
    <text evidence="2">The sequence shown here is derived from an EMBL/GenBank/DDBJ whole genome shotgun (WGS) entry which is preliminary data.</text>
</comment>
<reference evidence="3" key="1">
    <citation type="journal article" date="2019" name="Int. J. Syst. Evol. Microbiol.">
        <title>The Global Catalogue of Microorganisms (GCM) 10K type strain sequencing project: providing services to taxonomists for standard genome sequencing and annotation.</title>
        <authorList>
            <consortium name="The Broad Institute Genomics Platform"/>
            <consortium name="The Broad Institute Genome Sequencing Center for Infectious Disease"/>
            <person name="Wu L."/>
            <person name="Ma J."/>
        </authorList>
    </citation>
    <scope>NUCLEOTIDE SEQUENCE [LARGE SCALE GENOMIC DNA]</scope>
    <source>
        <strain evidence="3">JCM 18015</strain>
    </source>
</reference>
<proteinExistence type="predicted"/>